<evidence type="ECO:0000313" key="1">
    <source>
        <dbReference type="EMBL" id="ABQ26452.1"/>
    </source>
</evidence>
<dbReference type="RefSeq" id="WP_011939147.1">
    <property type="nucleotide sequence ID" value="NC_009483.1"/>
</dbReference>
<gene>
    <name evidence="1" type="ordered locus">Gura_2272</name>
</gene>
<sequence>MESIWDEQKNMSNKAKHGVSFETAALVFDDPLHLSMLDRIEGGEERWQTMGMVGNVVVLLVAHTFIEDDGEEVARIISARKATRKERKCYEQGHKETGR</sequence>
<organism evidence="1 2">
    <name type="scientific">Geotalea uraniireducens (strain Rf4)</name>
    <name type="common">Geobacter uraniireducens</name>
    <dbReference type="NCBI Taxonomy" id="351605"/>
    <lineage>
        <taxon>Bacteria</taxon>
        <taxon>Pseudomonadati</taxon>
        <taxon>Thermodesulfobacteriota</taxon>
        <taxon>Desulfuromonadia</taxon>
        <taxon>Geobacterales</taxon>
        <taxon>Geobacteraceae</taxon>
        <taxon>Geotalea</taxon>
    </lineage>
</organism>
<dbReference type="Gene3D" id="3.10.450.530">
    <property type="entry name" value="Ribonuclease toxin, BrnT, of type II toxin-antitoxin system"/>
    <property type="match status" value="1"/>
</dbReference>
<reference evidence="1 2" key="1">
    <citation type="submission" date="2007-05" db="EMBL/GenBank/DDBJ databases">
        <title>Complete sequence of Geobacter uraniireducens Rf4.</title>
        <authorList>
            <consortium name="US DOE Joint Genome Institute"/>
            <person name="Copeland A."/>
            <person name="Lucas S."/>
            <person name="Lapidus A."/>
            <person name="Barry K."/>
            <person name="Detter J.C."/>
            <person name="Glavina del Rio T."/>
            <person name="Hammon N."/>
            <person name="Israni S."/>
            <person name="Dalin E."/>
            <person name="Tice H."/>
            <person name="Pitluck S."/>
            <person name="Chertkov O."/>
            <person name="Brettin T."/>
            <person name="Bruce D."/>
            <person name="Han C."/>
            <person name="Schmutz J."/>
            <person name="Larimer F."/>
            <person name="Land M."/>
            <person name="Hauser L."/>
            <person name="Kyrpides N."/>
            <person name="Mikhailova N."/>
            <person name="Shelobolina E."/>
            <person name="Aklujkar M."/>
            <person name="Lovley D."/>
            <person name="Richardson P."/>
        </authorList>
    </citation>
    <scope>NUCLEOTIDE SEQUENCE [LARGE SCALE GENOMIC DNA]</scope>
    <source>
        <strain evidence="1 2">Rf4</strain>
    </source>
</reference>
<dbReference type="Pfam" id="PF04365">
    <property type="entry name" value="BrnT_toxin"/>
    <property type="match status" value="1"/>
</dbReference>
<dbReference type="HOGENOM" id="CLU_149290_1_0_7"/>
<dbReference type="InterPro" id="IPR007460">
    <property type="entry name" value="BrnT_toxin"/>
</dbReference>
<proteinExistence type="predicted"/>
<dbReference type="KEGG" id="gur:Gura_2272"/>
<dbReference type="EMBL" id="CP000698">
    <property type="protein sequence ID" value="ABQ26452.1"/>
    <property type="molecule type" value="Genomic_DNA"/>
</dbReference>
<protein>
    <recommendedName>
        <fullName evidence="3">BrnT family toxin</fullName>
    </recommendedName>
</protein>
<dbReference type="Proteomes" id="UP000006695">
    <property type="component" value="Chromosome"/>
</dbReference>
<evidence type="ECO:0000313" key="2">
    <source>
        <dbReference type="Proteomes" id="UP000006695"/>
    </source>
</evidence>
<dbReference type="STRING" id="351605.Gura_2272"/>
<dbReference type="InterPro" id="IPR038573">
    <property type="entry name" value="BrnT_sf"/>
</dbReference>
<accession>A5G3T4</accession>
<name>A5G3T4_GEOUR</name>
<evidence type="ECO:0008006" key="3">
    <source>
        <dbReference type="Google" id="ProtNLM"/>
    </source>
</evidence>
<dbReference type="AlphaFoldDB" id="A5G3T4"/>
<keyword evidence="2" id="KW-1185">Reference proteome</keyword>
<dbReference type="OrthoDB" id="9802417at2"/>